<organism evidence="1 2">
    <name type="scientific">Gossypium arboreum</name>
    <name type="common">Tree cotton</name>
    <name type="synonym">Gossypium nanking</name>
    <dbReference type="NCBI Taxonomy" id="29729"/>
    <lineage>
        <taxon>Eukaryota</taxon>
        <taxon>Viridiplantae</taxon>
        <taxon>Streptophyta</taxon>
        <taxon>Embryophyta</taxon>
        <taxon>Tracheophyta</taxon>
        <taxon>Spermatophyta</taxon>
        <taxon>Magnoliopsida</taxon>
        <taxon>eudicotyledons</taxon>
        <taxon>Gunneridae</taxon>
        <taxon>Pentapetalae</taxon>
        <taxon>rosids</taxon>
        <taxon>malvids</taxon>
        <taxon>Malvales</taxon>
        <taxon>Malvaceae</taxon>
        <taxon>Malvoideae</taxon>
        <taxon>Gossypium</taxon>
    </lineage>
</organism>
<dbReference type="Proteomes" id="UP001358586">
    <property type="component" value="Chromosome 11"/>
</dbReference>
<proteinExistence type="predicted"/>
<evidence type="ECO:0000313" key="1">
    <source>
        <dbReference type="EMBL" id="KAK5785495.1"/>
    </source>
</evidence>
<name>A0ABR0N4J1_GOSAR</name>
<dbReference type="EMBL" id="JARKNE010000011">
    <property type="protein sequence ID" value="KAK5785495.1"/>
    <property type="molecule type" value="Genomic_DNA"/>
</dbReference>
<protein>
    <submittedName>
        <fullName evidence="1">Uncharacterized protein</fullName>
    </submittedName>
</protein>
<reference evidence="1 2" key="1">
    <citation type="submission" date="2023-03" db="EMBL/GenBank/DDBJ databases">
        <title>WGS of Gossypium arboreum.</title>
        <authorList>
            <person name="Yu D."/>
        </authorList>
    </citation>
    <scope>NUCLEOTIDE SEQUENCE [LARGE SCALE GENOMIC DNA]</scope>
    <source>
        <tissue evidence="1">Leaf</tissue>
    </source>
</reference>
<keyword evidence="2" id="KW-1185">Reference proteome</keyword>
<sequence length="310" mass="35151">MFLIHSIVKGRKIDVDARLHQEITDCATRQTGILVFLSLVMLLCQQKWIVPCDDEEALESKGLINEASIERMTRGKDALAMKAVETSKTKKGKMKAETMGKNLTTDTSLLRKMQYIDKLANSISNKYIRLVATIKDRSRSQNLFYAYTRVYNNSIVVVLSQLSRTPLPEFPVFPPIIREYEPSSEEDDLGDQDRSVECPLIVHVFNVEKGEDSRDVEEYMRRIDSLVKENTEKEAAKTKSVENIINAFEFVGTTTNNLERDKARSVEATEVTSEKHHYSLAIVVYTRPLKVTPPIQEAADDAGAMPETKE</sequence>
<evidence type="ECO:0000313" key="2">
    <source>
        <dbReference type="Proteomes" id="UP001358586"/>
    </source>
</evidence>
<gene>
    <name evidence="1" type="ORF">PVK06_040086</name>
</gene>
<comment type="caution">
    <text evidence="1">The sequence shown here is derived from an EMBL/GenBank/DDBJ whole genome shotgun (WGS) entry which is preliminary data.</text>
</comment>
<accession>A0ABR0N4J1</accession>